<dbReference type="EMBL" id="UYWY01006634">
    <property type="protein sequence ID" value="VDM29925.1"/>
    <property type="molecule type" value="Genomic_DNA"/>
</dbReference>
<proteinExistence type="predicted"/>
<evidence type="ECO:0000313" key="1">
    <source>
        <dbReference type="EMBL" id="VDM29925.1"/>
    </source>
</evidence>
<reference evidence="1" key="1">
    <citation type="submission" date="2018-11" db="EMBL/GenBank/DDBJ databases">
        <authorList>
            <consortium name="Pathogen Informatics"/>
        </authorList>
    </citation>
    <scope>NUCLEOTIDE SEQUENCE [LARGE SCALE GENOMIC DNA]</scope>
</reference>
<protein>
    <submittedName>
        <fullName evidence="1">Uncharacterized protein</fullName>
    </submittedName>
</protein>
<sequence>MGFELCRCQLEPRRTVGLFSSNNSKYLKVFWEHVGAADIADHSTTKRVVRITWLPIARPLQRRVQRAESTGFNAMKSGSMSSGTGSVGSYRSESFNHRDGLQFSADLAWSRSAASRVFLNFPTTLITASTSARHLYAFRPPASASCSV</sequence>
<organism evidence="1">
    <name type="scientific">Toxocara canis</name>
    <name type="common">Canine roundworm</name>
    <dbReference type="NCBI Taxonomy" id="6265"/>
    <lineage>
        <taxon>Eukaryota</taxon>
        <taxon>Metazoa</taxon>
        <taxon>Ecdysozoa</taxon>
        <taxon>Nematoda</taxon>
        <taxon>Chromadorea</taxon>
        <taxon>Rhabditida</taxon>
        <taxon>Spirurina</taxon>
        <taxon>Ascaridomorpha</taxon>
        <taxon>Ascaridoidea</taxon>
        <taxon>Toxocaridae</taxon>
        <taxon>Toxocara</taxon>
    </lineage>
</organism>
<accession>A0A3P7H6F5</accession>
<name>A0A3P7H6F5_TOXCA</name>
<gene>
    <name evidence="1" type="ORF">TCNE_LOCUS4208</name>
</gene>
<dbReference type="AlphaFoldDB" id="A0A3P7H6F5"/>